<name>S9TU75_MAGFU</name>
<evidence type="ECO:0000256" key="1">
    <source>
        <dbReference type="SAM" id="Phobius"/>
    </source>
</evidence>
<keyword evidence="1" id="KW-0812">Transmembrane</keyword>
<feature type="transmembrane region" description="Helical" evidence="1">
    <location>
        <begin position="136"/>
        <end position="157"/>
    </location>
</feature>
<sequence length="206" mass="22216">MQAIAHLAAGMAAVSLVSVWGEQIGYPLTPSALPLYYTLGMASALLPDIDHLSSTMGRRAKWLAVLLLIGIAVAMVVLGPRLPLDQVAVLLTFLSYYLAAVLGGHRSPWTHSLWPWLGGSIGLTLLVPWLQRERGWFHGVDAAGLVFAAAYGSHLLLDSLTRQGIPLLWPWVDRRVGFRLITTGGAPETIVTVLCLALATLPLLRP</sequence>
<feature type="transmembrane region" description="Helical" evidence="1">
    <location>
        <begin position="113"/>
        <end position="130"/>
    </location>
</feature>
<feature type="transmembrane region" description="Helical" evidence="1">
    <location>
        <begin position="178"/>
        <end position="204"/>
    </location>
</feature>
<comment type="caution">
    <text evidence="2">The sequence shown here is derived from an EMBL/GenBank/DDBJ whole genome shotgun (WGS) entry which is preliminary data.</text>
</comment>
<dbReference type="EMBL" id="AQPH01000023">
    <property type="protein sequence ID" value="EPY02035.1"/>
    <property type="molecule type" value="Genomic_DNA"/>
</dbReference>
<dbReference type="RefSeq" id="WP_021131960.1">
    <property type="nucleotide sequence ID" value="NZ_AQPH01000023.1"/>
</dbReference>
<accession>S9TU75</accession>
<gene>
    <name evidence="2" type="ORF">K678_08077</name>
</gene>
<evidence type="ECO:0000313" key="3">
    <source>
        <dbReference type="Proteomes" id="UP000015350"/>
    </source>
</evidence>
<keyword evidence="1" id="KW-0472">Membrane</keyword>
<dbReference type="Proteomes" id="UP000015350">
    <property type="component" value="Unassembled WGS sequence"/>
</dbReference>
<dbReference type="AlphaFoldDB" id="S9TU75"/>
<protein>
    <submittedName>
        <fullName evidence="2">Membrane-bound metal-dependent hydrolase</fullName>
    </submittedName>
</protein>
<dbReference type="GO" id="GO:0016787">
    <property type="term" value="F:hydrolase activity"/>
    <property type="evidence" value="ECO:0007669"/>
    <property type="project" value="UniProtKB-KW"/>
</dbReference>
<dbReference type="PANTHER" id="PTHR35531">
    <property type="entry name" value="INNER MEMBRANE PROTEIN YBCI-RELATED"/>
    <property type="match status" value="1"/>
</dbReference>
<dbReference type="InterPro" id="IPR007404">
    <property type="entry name" value="YdjM-like"/>
</dbReference>
<proteinExistence type="predicted"/>
<keyword evidence="2" id="KW-0378">Hydrolase</keyword>
<dbReference type="OrthoDB" id="5459053at2"/>
<keyword evidence="1" id="KW-1133">Transmembrane helix</keyword>
<reference evidence="2 3" key="1">
    <citation type="submission" date="2013-04" db="EMBL/GenBank/DDBJ databases">
        <authorList>
            <person name="Kuznetsov B."/>
            <person name="Ivanovsky R."/>
        </authorList>
    </citation>
    <scope>NUCLEOTIDE SEQUENCE [LARGE SCALE GENOMIC DNA]</scope>
    <source>
        <strain evidence="2 3">MGU-K5</strain>
    </source>
</reference>
<dbReference type="PANTHER" id="PTHR35531:SF1">
    <property type="entry name" value="INNER MEMBRANE PROTEIN YBCI-RELATED"/>
    <property type="match status" value="1"/>
</dbReference>
<evidence type="ECO:0000313" key="2">
    <source>
        <dbReference type="EMBL" id="EPY02035.1"/>
    </source>
</evidence>
<organism evidence="2 3">
    <name type="scientific">Magnetospirillum fulvum MGU-K5</name>
    <dbReference type="NCBI Taxonomy" id="1316936"/>
    <lineage>
        <taxon>Bacteria</taxon>
        <taxon>Pseudomonadati</taxon>
        <taxon>Pseudomonadota</taxon>
        <taxon>Alphaproteobacteria</taxon>
        <taxon>Rhodospirillales</taxon>
        <taxon>Rhodospirillaceae</taxon>
        <taxon>Magnetospirillum</taxon>
    </lineage>
</organism>
<feature type="transmembrane region" description="Helical" evidence="1">
    <location>
        <begin position="86"/>
        <end position="104"/>
    </location>
</feature>
<dbReference type="Pfam" id="PF04307">
    <property type="entry name" value="YdjM"/>
    <property type="match status" value="1"/>
</dbReference>
<feature type="transmembrane region" description="Helical" evidence="1">
    <location>
        <begin position="62"/>
        <end position="80"/>
    </location>
</feature>